<comment type="caution">
    <text evidence="1">The sequence shown here is derived from an EMBL/GenBank/DDBJ whole genome shotgun (WGS) entry which is preliminary data.</text>
</comment>
<dbReference type="Proteomes" id="UP000176629">
    <property type="component" value="Unassembled WGS sequence"/>
</dbReference>
<organism evidence="1 2">
    <name type="scientific">Candidatus Nomurabacteria bacterium RIFCSPLOWO2_01_FULL_40_18</name>
    <dbReference type="NCBI Taxonomy" id="1801773"/>
    <lineage>
        <taxon>Bacteria</taxon>
        <taxon>Candidatus Nomuraibacteriota</taxon>
    </lineage>
</organism>
<dbReference type="EMBL" id="MFUX01000043">
    <property type="protein sequence ID" value="OGI93571.1"/>
    <property type="molecule type" value="Genomic_DNA"/>
</dbReference>
<accession>A0A1F6XI08</accession>
<sequence>MVWRYHKKMTKIGLKSAIRDIVSVLKKKGKIHLAKCIEDNWNKNSLEYSKQLNFWRPKKAMESELESAFATELERLEFDAMSKEEILFSLKKRRVLQTAPHLAVTEGPRMLCINWLGSLGVPEKEFYVAGMFSGIPFSNRSRPGRINRKEEAVNLFPSTMQDALVYRAKIPAKIEEKLDALPLKLTKFLPQAVPGASYTKWALQACQHTERRILNKNNLVYIDINEVVANYLIQILKNRSHVFYKIFFDPKIRRQFTVAFPEEIIFYAPVLNGKYEDMENMFFAEKNLKSKNKEIFLDNPETLIEEIRIGRVCPSLLLTFIVLSFLNQFKCFGSFAQVEYLPAYQEKLARLPFMKIFKIETIMTSNLTTGVFPDGIDTFPADLIIHGKNLKRKEKWLIGELLLPIRDSLIGSYFTGDQRQNGKK</sequence>
<dbReference type="AlphaFoldDB" id="A0A1F6XI08"/>
<reference evidence="1 2" key="1">
    <citation type="journal article" date="2016" name="Nat. Commun.">
        <title>Thousands of microbial genomes shed light on interconnected biogeochemical processes in an aquifer system.</title>
        <authorList>
            <person name="Anantharaman K."/>
            <person name="Brown C.T."/>
            <person name="Hug L.A."/>
            <person name="Sharon I."/>
            <person name="Castelle C.J."/>
            <person name="Probst A.J."/>
            <person name="Thomas B.C."/>
            <person name="Singh A."/>
            <person name="Wilkins M.J."/>
            <person name="Karaoz U."/>
            <person name="Brodie E.L."/>
            <person name="Williams K.H."/>
            <person name="Hubbard S.S."/>
            <person name="Banfield J.F."/>
        </authorList>
    </citation>
    <scope>NUCLEOTIDE SEQUENCE [LARGE SCALE GENOMIC DNA]</scope>
</reference>
<name>A0A1F6XI08_9BACT</name>
<evidence type="ECO:0000313" key="2">
    <source>
        <dbReference type="Proteomes" id="UP000176629"/>
    </source>
</evidence>
<protein>
    <submittedName>
        <fullName evidence="1">Uncharacterized protein</fullName>
    </submittedName>
</protein>
<proteinExistence type="predicted"/>
<gene>
    <name evidence="1" type="ORF">A3A03_00375</name>
</gene>
<dbReference type="STRING" id="1801773.A3A03_00375"/>
<evidence type="ECO:0000313" key="1">
    <source>
        <dbReference type="EMBL" id="OGI93571.1"/>
    </source>
</evidence>